<dbReference type="EMBL" id="FONY01000034">
    <property type="protein sequence ID" value="SFF43928.1"/>
    <property type="molecule type" value="Genomic_DNA"/>
</dbReference>
<keyword evidence="1" id="KW-1133">Transmembrane helix</keyword>
<dbReference type="AlphaFoldDB" id="A0A1I2IQK3"/>
<name>A0A1I2IQK3_9BACT</name>
<evidence type="ECO:0000313" key="3">
    <source>
        <dbReference type="Proteomes" id="UP000199513"/>
    </source>
</evidence>
<proteinExistence type="predicted"/>
<protein>
    <submittedName>
        <fullName evidence="2">Uncharacterized protein</fullName>
    </submittedName>
</protein>
<evidence type="ECO:0000256" key="1">
    <source>
        <dbReference type="SAM" id="Phobius"/>
    </source>
</evidence>
<sequence length="140" mass="15959">MKGVAVSYNSMRSFTKAKLFFVLLFSIIFTLLSIFNVPSNRNILAKEAAESEKEECKSESENNGELYNIFGLKKAKLGKKSPPPDISFIYDAILPNNSLVPFFSIYTCIAKIEAVTTCYYNIFNHTPRYIVFHALIFYEV</sequence>
<evidence type="ECO:0000313" key="2">
    <source>
        <dbReference type="EMBL" id="SFF43928.1"/>
    </source>
</evidence>
<dbReference type="STRING" id="1003.SAMN04488541_103440"/>
<feature type="transmembrane region" description="Helical" evidence="1">
    <location>
        <begin position="20"/>
        <end position="37"/>
    </location>
</feature>
<accession>A0A1I2IQK3</accession>
<organism evidence="2 3">
    <name type="scientific">Thermoflexibacter ruber</name>
    <dbReference type="NCBI Taxonomy" id="1003"/>
    <lineage>
        <taxon>Bacteria</taxon>
        <taxon>Pseudomonadati</taxon>
        <taxon>Bacteroidota</taxon>
        <taxon>Cytophagia</taxon>
        <taxon>Cytophagales</taxon>
        <taxon>Thermoflexibacteraceae</taxon>
        <taxon>Thermoflexibacter</taxon>
    </lineage>
</organism>
<keyword evidence="1" id="KW-0812">Transmembrane</keyword>
<gene>
    <name evidence="2" type="ORF">SAMN04488541_103440</name>
</gene>
<keyword evidence="3" id="KW-1185">Reference proteome</keyword>
<dbReference type="Proteomes" id="UP000199513">
    <property type="component" value="Unassembled WGS sequence"/>
</dbReference>
<reference evidence="2 3" key="1">
    <citation type="submission" date="2016-10" db="EMBL/GenBank/DDBJ databases">
        <authorList>
            <person name="de Groot N.N."/>
        </authorList>
    </citation>
    <scope>NUCLEOTIDE SEQUENCE [LARGE SCALE GENOMIC DNA]</scope>
    <source>
        <strain>GEY</strain>
        <strain evidence="3">DSM 9560</strain>
    </source>
</reference>
<keyword evidence="1" id="KW-0472">Membrane</keyword>